<evidence type="ECO:0000313" key="4">
    <source>
        <dbReference type="EMBL" id="KEQ17624.1"/>
    </source>
</evidence>
<organism evidence="4 5">
    <name type="scientific">Endozoicomonas numazuensis</name>
    <dbReference type="NCBI Taxonomy" id="1137799"/>
    <lineage>
        <taxon>Bacteria</taxon>
        <taxon>Pseudomonadati</taxon>
        <taxon>Pseudomonadota</taxon>
        <taxon>Gammaproteobacteria</taxon>
        <taxon>Oceanospirillales</taxon>
        <taxon>Endozoicomonadaceae</taxon>
        <taxon>Endozoicomonas</taxon>
    </lineage>
</organism>
<accession>A0A081NGQ1</accession>
<protein>
    <recommendedName>
        <fullName evidence="3">Multidrug resistance protein MdtA-like barrel-sandwich hybrid domain-containing protein</fullName>
    </recommendedName>
</protein>
<keyword evidence="5" id="KW-1185">Reference proteome</keyword>
<dbReference type="PANTHER" id="PTHR30469:SF15">
    <property type="entry name" value="HLYD FAMILY OF SECRETION PROTEINS"/>
    <property type="match status" value="1"/>
</dbReference>
<reference evidence="4 5" key="1">
    <citation type="submission" date="2014-06" db="EMBL/GenBank/DDBJ databases">
        <title>Whole Genome Sequences of Three Symbiotic Endozoicomonas Bacteria.</title>
        <authorList>
            <person name="Neave M.J."/>
            <person name="Apprill A."/>
            <person name="Voolstra C.R."/>
        </authorList>
    </citation>
    <scope>NUCLEOTIDE SEQUENCE [LARGE SCALE GENOMIC DNA]</scope>
    <source>
        <strain evidence="4 5">DSM 25634</strain>
    </source>
</reference>
<dbReference type="Gene3D" id="2.40.30.170">
    <property type="match status" value="1"/>
</dbReference>
<sequence length="346" mass="38052">MGLACLLSFNSFKALAVSTVSYAEVSEESRAPLNWYNGSVASQQKAELSAEISGRIIWLADFGQRVEAGDVVARIDDRQLQLQLKTSAVVLGKAKSILNYLKTELDRLESLHKKRGISRTELDKARHDYDLARLDVDYEQVNHEIIRDQLSRTVIKAPFSGVVNQRTRQPNEHISSGSPVLHLVNPDALDIRVQIPIELAATLESKSSLKVQMDEQHQQAEVFQRGAKADAQSRLVEVRLDPESDHWLPGSPVKVAIPMSALAQVKVVPRDAVILSAAGSAVFKILENPEGGLTVKRVSVEVLFGDDDSVSVKGDIQQGDRVVVRGASRLRDSEQVVLLEESIPVS</sequence>
<feature type="chain" id="PRO_5001760829" description="Multidrug resistance protein MdtA-like barrel-sandwich hybrid domain-containing protein" evidence="2">
    <location>
        <begin position="17"/>
        <end position="346"/>
    </location>
</feature>
<evidence type="ECO:0000256" key="1">
    <source>
        <dbReference type="ARBA" id="ARBA00009477"/>
    </source>
</evidence>
<dbReference type="Pfam" id="PF25917">
    <property type="entry name" value="BSH_RND"/>
    <property type="match status" value="1"/>
</dbReference>
<name>A0A081NGQ1_9GAMM</name>
<gene>
    <name evidence="4" type="ORF">GZ78_18015</name>
</gene>
<dbReference type="PANTHER" id="PTHR30469">
    <property type="entry name" value="MULTIDRUG RESISTANCE PROTEIN MDTA"/>
    <property type="match status" value="1"/>
</dbReference>
<dbReference type="STRING" id="1137799.GZ78_18015"/>
<comment type="similarity">
    <text evidence="1">Belongs to the membrane fusion protein (MFP) (TC 8.A.1) family.</text>
</comment>
<dbReference type="AlphaFoldDB" id="A0A081NGQ1"/>
<evidence type="ECO:0000256" key="2">
    <source>
        <dbReference type="SAM" id="SignalP"/>
    </source>
</evidence>
<proteinExistence type="inferred from homology"/>
<evidence type="ECO:0000313" key="5">
    <source>
        <dbReference type="Proteomes" id="UP000028073"/>
    </source>
</evidence>
<comment type="caution">
    <text evidence="4">The sequence shown here is derived from an EMBL/GenBank/DDBJ whole genome shotgun (WGS) entry which is preliminary data.</text>
</comment>
<dbReference type="Proteomes" id="UP000028073">
    <property type="component" value="Unassembled WGS sequence"/>
</dbReference>
<dbReference type="InterPro" id="IPR006143">
    <property type="entry name" value="RND_pump_MFP"/>
</dbReference>
<dbReference type="EMBL" id="JOKH01000003">
    <property type="protein sequence ID" value="KEQ17624.1"/>
    <property type="molecule type" value="Genomic_DNA"/>
</dbReference>
<dbReference type="eggNOG" id="COG0845">
    <property type="taxonomic scope" value="Bacteria"/>
</dbReference>
<feature type="signal peptide" evidence="2">
    <location>
        <begin position="1"/>
        <end position="16"/>
    </location>
</feature>
<feature type="domain" description="Multidrug resistance protein MdtA-like barrel-sandwich hybrid" evidence="3">
    <location>
        <begin position="45"/>
        <end position="179"/>
    </location>
</feature>
<dbReference type="Gene3D" id="2.40.420.20">
    <property type="match status" value="1"/>
</dbReference>
<dbReference type="GO" id="GO:0015562">
    <property type="term" value="F:efflux transmembrane transporter activity"/>
    <property type="evidence" value="ECO:0007669"/>
    <property type="project" value="TreeGrafter"/>
</dbReference>
<evidence type="ECO:0000259" key="3">
    <source>
        <dbReference type="Pfam" id="PF25917"/>
    </source>
</evidence>
<dbReference type="InterPro" id="IPR058625">
    <property type="entry name" value="MdtA-like_BSH"/>
</dbReference>
<dbReference type="NCBIfam" id="TIGR01730">
    <property type="entry name" value="RND_mfp"/>
    <property type="match status" value="1"/>
</dbReference>
<dbReference type="SUPFAM" id="SSF111369">
    <property type="entry name" value="HlyD-like secretion proteins"/>
    <property type="match status" value="1"/>
</dbReference>
<dbReference type="Gene3D" id="2.40.50.100">
    <property type="match status" value="1"/>
</dbReference>
<dbReference type="Gene3D" id="1.10.287.470">
    <property type="entry name" value="Helix hairpin bin"/>
    <property type="match status" value="1"/>
</dbReference>
<keyword evidence="2" id="KW-0732">Signal</keyword>
<dbReference type="GO" id="GO:1990281">
    <property type="term" value="C:efflux pump complex"/>
    <property type="evidence" value="ECO:0007669"/>
    <property type="project" value="TreeGrafter"/>
</dbReference>